<evidence type="ECO:0000313" key="3">
    <source>
        <dbReference type="Proteomes" id="UP000190037"/>
    </source>
</evidence>
<gene>
    <name evidence="2" type="ORF">B4N89_46745</name>
</gene>
<dbReference type="RefSeq" id="WP_078982796.1">
    <property type="nucleotide sequence ID" value="NZ_MWQN01000006.1"/>
</dbReference>
<dbReference type="Gene3D" id="2.80.10.50">
    <property type="match status" value="1"/>
</dbReference>
<dbReference type="PROSITE" id="PS50231">
    <property type="entry name" value="RICIN_B_LECTIN"/>
    <property type="match status" value="1"/>
</dbReference>
<keyword evidence="3" id="KW-1185">Reference proteome</keyword>
<name>A0A1T3NI44_9ACTN</name>
<evidence type="ECO:0000313" key="2">
    <source>
        <dbReference type="EMBL" id="OPC76517.1"/>
    </source>
</evidence>
<dbReference type="EMBL" id="MWQN01000006">
    <property type="protein sequence ID" value="OPC76517.1"/>
    <property type="molecule type" value="Genomic_DNA"/>
</dbReference>
<comment type="caution">
    <text evidence="2">The sequence shown here is derived from an EMBL/GenBank/DDBJ whole genome shotgun (WGS) entry which is preliminary data.</text>
</comment>
<sequence length="168" mass="18258">MNITKTAIAVVTSAAAFAGTAWGGAGVATADILSFEFTVKVQNQGNGEFLDHTHSPHVQTAPSNVHQDWTFKEVGETREGVGIYTIRWGDVSCLTDLGSPKGTVLLTHCDRDVSSQRWIVDVSQEYTTIVPQDDESRALQTNDHDAYVTLTPLGSAPTPRQSWTLLQE</sequence>
<dbReference type="SUPFAM" id="SSF50370">
    <property type="entry name" value="Ricin B-like lectins"/>
    <property type="match status" value="1"/>
</dbReference>
<feature type="chain" id="PRO_5038927134" evidence="1">
    <location>
        <begin position="24"/>
        <end position="168"/>
    </location>
</feature>
<protein>
    <submittedName>
        <fullName evidence="2">Uncharacterized protein</fullName>
    </submittedName>
</protein>
<dbReference type="AlphaFoldDB" id="A0A1T3NI44"/>
<organism evidence="2 3">
    <name type="scientific">Embleya scabrispora</name>
    <dbReference type="NCBI Taxonomy" id="159449"/>
    <lineage>
        <taxon>Bacteria</taxon>
        <taxon>Bacillati</taxon>
        <taxon>Actinomycetota</taxon>
        <taxon>Actinomycetes</taxon>
        <taxon>Kitasatosporales</taxon>
        <taxon>Streptomycetaceae</taxon>
        <taxon>Embleya</taxon>
    </lineage>
</organism>
<dbReference type="InterPro" id="IPR035992">
    <property type="entry name" value="Ricin_B-like_lectins"/>
</dbReference>
<feature type="signal peptide" evidence="1">
    <location>
        <begin position="1"/>
        <end position="23"/>
    </location>
</feature>
<dbReference type="Proteomes" id="UP000190037">
    <property type="component" value="Unassembled WGS sequence"/>
</dbReference>
<accession>A0A1T3NI44</accession>
<evidence type="ECO:0000256" key="1">
    <source>
        <dbReference type="SAM" id="SignalP"/>
    </source>
</evidence>
<proteinExistence type="predicted"/>
<reference evidence="2 3" key="1">
    <citation type="submission" date="2017-03" db="EMBL/GenBank/DDBJ databases">
        <title>Draft genome sequence of Streptomyces scabrisporus NF3, endophyte isolated from Amphipterygium adstringens.</title>
        <authorList>
            <person name="Vazquez M."/>
            <person name="Ceapa C.D."/>
            <person name="Rodriguez Luna D."/>
            <person name="Sanchez Esquivel S."/>
        </authorList>
    </citation>
    <scope>NUCLEOTIDE SEQUENCE [LARGE SCALE GENOMIC DNA]</scope>
    <source>
        <strain evidence="2 3">NF3</strain>
    </source>
</reference>
<keyword evidence="1" id="KW-0732">Signal</keyword>